<keyword evidence="2" id="KW-0675">Receptor</keyword>
<dbReference type="GO" id="GO:0035091">
    <property type="term" value="F:phosphatidylinositol binding"/>
    <property type="evidence" value="ECO:0007669"/>
    <property type="project" value="TreeGrafter"/>
</dbReference>
<dbReference type="EMBL" id="VSRR010000001">
    <property type="protein sequence ID" value="MPC07452.1"/>
    <property type="molecule type" value="Genomic_DNA"/>
</dbReference>
<keyword evidence="3" id="KW-1185">Reference proteome</keyword>
<dbReference type="GO" id="GO:0070679">
    <property type="term" value="F:inositol 1,4,5 trisphosphate binding"/>
    <property type="evidence" value="ECO:0007669"/>
    <property type="project" value="TreeGrafter"/>
</dbReference>
<reference evidence="2 3" key="1">
    <citation type="submission" date="2019-05" db="EMBL/GenBank/DDBJ databases">
        <title>Another draft genome of Portunus trituberculatus and its Hox gene families provides insights of decapod evolution.</title>
        <authorList>
            <person name="Jeong J.-H."/>
            <person name="Song I."/>
            <person name="Kim S."/>
            <person name="Choi T."/>
            <person name="Kim D."/>
            <person name="Ryu S."/>
            <person name="Kim W."/>
        </authorList>
    </citation>
    <scope>NUCLEOTIDE SEQUENCE [LARGE SCALE GENOMIC DNA]</scope>
    <source>
        <tissue evidence="2">Muscle</tissue>
    </source>
</reference>
<dbReference type="PANTHER" id="PTHR13715">
    <property type="entry name" value="RYANODINE RECEPTOR AND IP3 RECEPTOR"/>
    <property type="match status" value="1"/>
</dbReference>
<sequence>MIFKILQAPFTEYQGGDGPLLRIDELNDPRHSAYKTIFRLCYRLLRLAQQNYRKNQVQLIEEVETELDGSGNLCSIEDGEVVILMWNNGERSKSIVDLAERARNQNESEGGEDRLILECMEEDTLTYDLRAAFCRLMLHMHVDCEPQEMVTPVKYARLWSEIQSHMSISE</sequence>
<evidence type="ECO:0000259" key="1">
    <source>
        <dbReference type="Pfam" id="PF01365"/>
    </source>
</evidence>
<dbReference type="GO" id="GO:0030667">
    <property type="term" value="C:secretory granule membrane"/>
    <property type="evidence" value="ECO:0007669"/>
    <property type="project" value="TreeGrafter"/>
</dbReference>
<dbReference type="Pfam" id="PF01365">
    <property type="entry name" value="RYDR_ITPR"/>
    <property type="match status" value="1"/>
</dbReference>
<organism evidence="2 3">
    <name type="scientific">Portunus trituberculatus</name>
    <name type="common">Swimming crab</name>
    <name type="synonym">Neptunus trituberculatus</name>
    <dbReference type="NCBI Taxonomy" id="210409"/>
    <lineage>
        <taxon>Eukaryota</taxon>
        <taxon>Metazoa</taxon>
        <taxon>Ecdysozoa</taxon>
        <taxon>Arthropoda</taxon>
        <taxon>Crustacea</taxon>
        <taxon>Multicrustacea</taxon>
        <taxon>Malacostraca</taxon>
        <taxon>Eumalacostraca</taxon>
        <taxon>Eucarida</taxon>
        <taxon>Decapoda</taxon>
        <taxon>Pleocyemata</taxon>
        <taxon>Brachyura</taxon>
        <taxon>Eubrachyura</taxon>
        <taxon>Portunoidea</taxon>
        <taxon>Portunidae</taxon>
        <taxon>Portuninae</taxon>
        <taxon>Portunus</taxon>
    </lineage>
</organism>
<dbReference type="PANTHER" id="PTHR13715:SF102">
    <property type="entry name" value="INOSITOL 1,4,5-TRISPHOSPHATE RECEPTOR"/>
    <property type="match status" value="1"/>
</dbReference>
<dbReference type="GO" id="GO:0005220">
    <property type="term" value="F:inositol 1,4,5-trisphosphate-gated calcium channel activity"/>
    <property type="evidence" value="ECO:0007669"/>
    <property type="project" value="TreeGrafter"/>
</dbReference>
<comment type="caution">
    <text evidence="2">The sequence shown here is derived from an EMBL/GenBank/DDBJ whole genome shotgun (WGS) entry which is preliminary data.</text>
</comment>
<accession>A0A5B7CCZ6</accession>
<dbReference type="GO" id="GO:0051209">
    <property type="term" value="P:release of sequestered calcium ion into cytosol"/>
    <property type="evidence" value="ECO:0007669"/>
    <property type="project" value="TreeGrafter"/>
</dbReference>
<dbReference type="GO" id="GO:0005789">
    <property type="term" value="C:endoplasmic reticulum membrane"/>
    <property type="evidence" value="ECO:0007669"/>
    <property type="project" value="TreeGrafter"/>
</dbReference>
<name>A0A5B7CCZ6_PORTR</name>
<evidence type="ECO:0000313" key="3">
    <source>
        <dbReference type="Proteomes" id="UP000324222"/>
    </source>
</evidence>
<dbReference type="Proteomes" id="UP000324222">
    <property type="component" value="Unassembled WGS sequence"/>
</dbReference>
<dbReference type="GO" id="GO:0016529">
    <property type="term" value="C:sarcoplasmic reticulum"/>
    <property type="evidence" value="ECO:0007669"/>
    <property type="project" value="TreeGrafter"/>
</dbReference>
<dbReference type="SUPFAM" id="SSF100909">
    <property type="entry name" value="IP3 receptor type 1 binding core, domain 2"/>
    <property type="match status" value="1"/>
</dbReference>
<dbReference type="InterPro" id="IPR000699">
    <property type="entry name" value="RIH_dom"/>
</dbReference>
<gene>
    <name evidence="2" type="primary">Itp-r83A_1</name>
    <name evidence="2" type="ORF">E2C01_000014</name>
</gene>
<dbReference type="GO" id="GO:0005886">
    <property type="term" value="C:plasma membrane"/>
    <property type="evidence" value="ECO:0007669"/>
    <property type="project" value="TreeGrafter"/>
</dbReference>
<dbReference type="GO" id="GO:0005509">
    <property type="term" value="F:calcium ion binding"/>
    <property type="evidence" value="ECO:0007669"/>
    <property type="project" value="TreeGrafter"/>
</dbReference>
<dbReference type="OrthoDB" id="76898at2759"/>
<dbReference type="InterPro" id="IPR015925">
    <property type="entry name" value="Ryanodine_IP3_receptor"/>
</dbReference>
<dbReference type="Gene3D" id="1.25.10.30">
    <property type="entry name" value="IP3 receptor type 1 binding core, RIH domain"/>
    <property type="match status" value="1"/>
</dbReference>
<evidence type="ECO:0000313" key="2">
    <source>
        <dbReference type="EMBL" id="MPC07452.1"/>
    </source>
</evidence>
<protein>
    <submittedName>
        <fullName evidence="2">Inositol 1,4,5-trisphosphate receptor</fullName>
    </submittedName>
</protein>
<proteinExistence type="predicted"/>
<feature type="domain" description="RIH" evidence="1">
    <location>
        <begin position="2"/>
        <end position="62"/>
    </location>
</feature>
<dbReference type="AlphaFoldDB" id="A0A5B7CCZ6"/>
<dbReference type="InterPro" id="IPR035910">
    <property type="entry name" value="RyR/IP3R_RIH_dom_sf"/>
</dbReference>